<dbReference type="GO" id="GO:0044550">
    <property type="term" value="P:secondary metabolite biosynthetic process"/>
    <property type="evidence" value="ECO:0007669"/>
    <property type="project" value="UniProtKB-ARBA"/>
</dbReference>
<evidence type="ECO:0000259" key="2">
    <source>
        <dbReference type="Pfam" id="PF05368"/>
    </source>
</evidence>
<dbReference type="PANTHER" id="PTHR43349">
    <property type="entry name" value="PINORESINOL REDUCTASE-RELATED"/>
    <property type="match status" value="1"/>
</dbReference>
<gene>
    <name evidence="3" type="ORF">C2845_PM06G25980</name>
</gene>
<name>A0A3L6R838_PANMI</name>
<evidence type="ECO:0000313" key="4">
    <source>
        <dbReference type="Proteomes" id="UP000275267"/>
    </source>
</evidence>
<dbReference type="GO" id="GO:0010283">
    <property type="term" value="F:pinoresinol reductase activity"/>
    <property type="evidence" value="ECO:0007669"/>
    <property type="project" value="UniProtKB-ARBA"/>
</dbReference>
<sequence>MAPYATTHPSASVRQRAALGVLQVRADRALDGCGSSMRWAPPEDGVATYSTPPLVLVVFLAFHGEEPGARRGRHGLHRPPIVRASLAQGYPTLVLMRPEIGLDIDKLQMLLSFKAQGARLVEASLDDQAGLVAAVAQADVVVSAMSGAHIRSHNLHLQHKLVETIKEAGNVKVKIRWVRIRAALCASRQRFRCNPMPNPSDVSNGYEKSISLPANPRNPLHESDMWDPII</sequence>
<dbReference type="SUPFAM" id="SSF51735">
    <property type="entry name" value="NAD(P)-binding Rossmann-fold domains"/>
    <property type="match status" value="1"/>
</dbReference>
<evidence type="ECO:0000256" key="1">
    <source>
        <dbReference type="ARBA" id="ARBA00005725"/>
    </source>
</evidence>
<dbReference type="STRING" id="4540.A0A3L6R838"/>
<dbReference type="InterPro" id="IPR036291">
    <property type="entry name" value="NAD(P)-bd_dom_sf"/>
</dbReference>
<dbReference type="Pfam" id="PF05368">
    <property type="entry name" value="NmrA"/>
    <property type="match status" value="1"/>
</dbReference>
<dbReference type="EMBL" id="PQIB02000009">
    <property type="protein sequence ID" value="RLM98996.1"/>
    <property type="molecule type" value="Genomic_DNA"/>
</dbReference>
<evidence type="ECO:0000313" key="3">
    <source>
        <dbReference type="EMBL" id="RLM98996.1"/>
    </source>
</evidence>
<dbReference type="InterPro" id="IPR050608">
    <property type="entry name" value="NmrA-type/Isoflavone_red_sf"/>
</dbReference>
<comment type="caution">
    <text evidence="3">The sequence shown here is derived from an EMBL/GenBank/DDBJ whole genome shotgun (WGS) entry which is preliminary data.</text>
</comment>
<proteinExistence type="inferred from homology"/>
<dbReference type="Gene3D" id="3.40.50.720">
    <property type="entry name" value="NAD(P)-binding Rossmann-like Domain"/>
    <property type="match status" value="1"/>
</dbReference>
<dbReference type="InterPro" id="IPR008030">
    <property type="entry name" value="NmrA-like"/>
</dbReference>
<comment type="similarity">
    <text evidence="1">Belongs to the NmrA-type oxidoreductase family. Isoflavone reductase subfamily.</text>
</comment>
<organism evidence="3 4">
    <name type="scientific">Panicum miliaceum</name>
    <name type="common">Proso millet</name>
    <name type="synonym">Broomcorn millet</name>
    <dbReference type="NCBI Taxonomy" id="4540"/>
    <lineage>
        <taxon>Eukaryota</taxon>
        <taxon>Viridiplantae</taxon>
        <taxon>Streptophyta</taxon>
        <taxon>Embryophyta</taxon>
        <taxon>Tracheophyta</taxon>
        <taxon>Spermatophyta</taxon>
        <taxon>Magnoliopsida</taxon>
        <taxon>Liliopsida</taxon>
        <taxon>Poales</taxon>
        <taxon>Poaceae</taxon>
        <taxon>PACMAD clade</taxon>
        <taxon>Panicoideae</taxon>
        <taxon>Panicodae</taxon>
        <taxon>Paniceae</taxon>
        <taxon>Panicinae</taxon>
        <taxon>Panicum</taxon>
        <taxon>Panicum sect. Panicum</taxon>
    </lineage>
</organism>
<dbReference type="AlphaFoldDB" id="A0A3L6R838"/>
<feature type="domain" description="NmrA-like" evidence="2">
    <location>
        <begin position="81"/>
        <end position="172"/>
    </location>
</feature>
<keyword evidence="4" id="KW-1185">Reference proteome</keyword>
<accession>A0A3L6R838</accession>
<dbReference type="PANTHER" id="PTHR43349:SF4">
    <property type="entry name" value="PINORESINOL REDUCTASE 1-RELATED"/>
    <property type="match status" value="1"/>
</dbReference>
<dbReference type="OrthoDB" id="419598at2759"/>
<protein>
    <submittedName>
        <fullName evidence="3">Isoflavone reductase, putative, expressed</fullName>
    </submittedName>
</protein>
<reference evidence="4" key="1">
    <citation type="journal article" date="2019" name="Nat. Commun.">
        <title>The genome of broomcorn millet.</title>
        <authorList>
            <person name="Zou C."/>
            <person name="Miki D."/>
            <person name="Li D."/>
            <person name="Tang Q."/>
            <person name="Xiao L."/>
            <person name="Rajput S."/>
            <person name="Deng P."/>
            <person name="Jia W."/>
            <person name="Huang R."/>
            <person name="Zhang M."/>
            <person name="Sun Y."/>
            <person name="Hu J."/>
            <person name="Fu X."/>
            <person name="Schnable P.S."/>
            <person name="Li F."/>
            <person name="Zhang H."/>
            <person name="Feng B."/>
            <person name="Zhu X."/>
            <person name="Liu R."/>
            <person name="Schnable J.C."/>
            <person name="Zhu J.-K."/>
            <person name="Zhang H."/>
        </authorList>
    </citation>
    <scope>NUCLEOTIDE SEQUENCE [LARGE SCALE GENOMIC DNA]</scope>
</reference>
<dbReference type="Proteomes" id="UP000275267">
    <property type="component" value="Unassembled WGS sequence"/>
</dbReference>